<dbReference type="Proteomes" id="UP000673691">
    <property type="component" value="Unassembled WGS sequence"/>
</dbReference>
<dbReference type="GO" id="GO:0005743">
    <property type="term" value="C:mitochondrial inner membrane"/>
    <property type="evidence" value="ECO:0007669"/>
    <property type="project" value="UniProtKB-SubCell"/>
</dbReference>
<proteinExistence type="inferred from homology"/>
<sequence>MANNFEKFAQVFRTGVRPGAGLPGGGKGVFAGTGSLIALGAAAASKWPSERLEVVLVICSSGRRNSAFDRRRFVAERAVSPLSARSKLIALERVDAVLVICCGWPGCVKRNSAFDRRRFVEERAVPLLPCQLDAEPGGAWARIPTFASLPPFPFSKGRALTPLDGGHRAVKYSRIFGVSREVYPEGTHLVMPWFETPIIFDVRARPRNVS</sequence>
<organism evidence="5 6">
    <name type="scientific">Olpidium bornovanus</name>
    <dbReference type="NCBI Taxonomy" id="278681"/>
    <lineage>
        <taxon>Eukaryota</taxon>
        <taxon>Fungi</taxon>
        <taxon>Fungi incertae sedis</taxon>
        <taxon>Olpidiomycota</taxon>
        <taxon>Olpidiomycotina</taxon>
        <taxon>Olpidiomycetes</taxon>
        <taxon>Olpidiales</taxon>
        <taxon>Olpidiaceae</taxon>
        <taxon>Olpidium</taxon>
    </lineage>
</organism>
<evidence type="ECO:0000256" key="1">
    <source>
        <dbReference type="ARBA" id="ARBA00004370"/>
    </source>
</evidence>
<dbReference type="EMBL" id="JAEFCI010001308">
    <property type="protein sequence ID" value="KAG5462996.1"/>
    <property type="molecule type" value="Genomic_DNA"/>
</dbReference>
<comment type="subcellular location">
    <subcellularLocation>
        <location evidence="1">Membrane</location>
    </subcellularLocation>
    <subcellularLocation>
        <location evidence="4">Mitochondrion inner membrane</location>
    </subcellularLocation>
</comment>
<keyword evidence="4" id="KW-0496">Mitochondrion</keyword>
<evidence type="ECO:0000313" key="6">
    <source>
        <dbReference type="Proteomes" id="UP000673691"/>
    </source>
</evidence>
<dbReference type="InterPro" id="IPR000163">
    <property type="entry name" value="Prohibitin"/>
</dbReference>
<evidence type="ECO:0000256" key="3">
    <source>
        <dbReference type="ARBA" id="ARBA00023136"/>
    </source>
</evidence>
<dbReference type="AlphaFoldDB" id="A0A8H8DLP8"/>
<feature type="non-terminal residue" evidence="5">
    <location>
        <position position="210"/>
    </location>
</feature>
<dbReference type="PANTHER" id="PTHR23222:SF1">
    <property type="entry name" value="PROHIBITIN-2"/>
    <property type="match status" value="1"/>
</dbReference>
<keyword evidence="6" id="KW-1185">Reference proteome</keyword>
<evidence type="ECO:0000256" key="4">
    <source>
        <dbReference type="RuleBase" id="RU366048"/>
    </source>
</evidence>
<keyword evidence="4" id="KW-0999">Mitochondrion inner membrane</keyword>
<gene>
    <name evidence="5" type="ORF">BJ554DRAFT_2485</name>
</gene>
<evidence type="ECO:0000313" key="5">
    <source>
        <dbReference type="EMBL" id="KAG5462996.1"/>
    </source>
</evidence>
<dbReference type="OrthoDB" id="275637at2759"/>
<protein>
    <recommendedName>
        <fullName evidence="4">Prohibitin</fullName>
    </recommendedName>
</protein>
<reference evidence="5 6" key="1">
    <citation type="journal article" name="Sci. Rep.">
        <title>Genome-scale phylogenetic analyses confirm Olpidium as the closest living zoosporic fungus to the non-flagellated, terrestrial fungi.</title>
        <authorList>
            <person name="Chang Y."/>
            <person name="Rochon D."/>
            <person name="Sekimoto S."/>
            <person name="Wang Y."/>
            <person name="Chovatia M."/>
            <person name="Sandor L."/>
            <person name="Salamov A."/>
            <person name="Grigoriev I.V."/>
            <person name="Stajich J.E."/>
            <person name="Spatafora J.W."/>
        </authorList>
    </citation>
    <scope>NUCLEOTIDE SEQUENCE [LARGE SCALE GENOMIC DNA]</scope>
    <source>
        <strain evidence="5">S191</strain>
    </source>
</reference>
<comment type="similarity">
    <text evidence="2 4">Belongs to the prohibitin family.</text>
</comment>
<dbReference type="GO" id="GO:0007005">
    <property type="term" value="P:mitochondrion organization"/>
    <property type="evidence" value="ECO:0007669"/>
    <property type="project" value="TreeGrafter"/>
</dbReference>
<dbReference type="PANTHER" id="PTHR23222">
    <property type="entry name" value="PROHIBITIN"/>
    <property type="match status" value="1"/>
</dbReference>
<evidence type="ECO:0000256" key="2">
    <source>
        <dbReference type="ARBA" id="ARBA00009658"/>
    </source>
</evidence>
<accession>A0A8H8DLP8</accession>
<name>A0A8H8DLP8_9FUNG</name>
<comment type="caution">
    <text evidence="5">The sequence shown here is derived from an EMBL/GenBank/DDBJ whole genome shotgun (WGS) entry which is preliminary data.</text>
</comment>
<keyword evidence="3" id="KW-0472">Membrane</keyword>